<dbReference type="InterPro" id="IPR053570">
    <property type="entry name" value="sHSP/HSP20"/>
</dbReference>
<dbReference type="PATRIC" id="fig|1121305.3.peg.1930"/>
<protein>
    <submittedName>
        <fullName evidence="4">18 kDa heat shock protein</fullName>
    </submittedName>
</protein>
<dbReference type="InterPro" id="IPR002068">
    <property type="entry name" value="A-crystallin/Hsp20_dom"/>
</dbReference>
<dbReference type="InterPro" id="IPR008978">
    <property type="entry name" value="HSP20-like_chaperone"/>
</dbReference>
<dbReference type="PANTHER" id="PTHR11527">
    <property type="entry name" value="HEAT-SHOCK PROTEIN 20 FAMILY MEMBER"/>
    <property type="match status" value="1"/>
</dbReference>
<dbReference type="EMBL" id="LTBB01000010">
    <property type="protein sequence ID" value="KYH28435.1"/>
    <property type="molecule type" value="Genomic_DNA"/>
</dbReference>
<reference evidence="4 5" key="1">
    <citation type="submission" date="2016-02" db="EMBL/GenBank/DDBJ databases">
        <title>Genome sequence of Clostridium colicanis DSM 13634.</title>
        <authorList>
            <person name="Poehlein A."/>
            <person name="Daniel R."/>
        </authorList>
    </citation>
    <scope>NUCLEOTIDE SEQUENCE [LARGE SCALE GENOMIC DNA]</scope>
    <source>
        <strain evidence="4 5">DSM 13634</strain>
    </source>
</reference>
<evidence type="ECO:0000256" key="1">
    <source>
        <dbReference type="PROSITE-ProRule" id="PRU00285"/>
    </source>
</evidence>
<comment type="caution">
    <text evidence="4">The sequence shown here is derived from an EMBL/GenBank/DDBJ whole genome shotgun (WGS) entry which is preliminary data.</text>
</comment>
<dbReference type="Proteomes" id="UP000075374">
    <property type="component" value="Unassembled WGS sequence"/>
</dbReference>
<dbReference type="CDD" id="cd06471">
    <property type="entry name" value="ACD_LpsHSP_like"/>
    <property type="match status" value="1"/>
</dbReference>
<dbReference type="Pfam" id="PF00011">
    <property type="entry name" value="HSP20"/>
    <property type="match status" value="1"/>
</dbReference>
<feature type="domain" description="SHSP" evidence="3">
    <location>
        <begin position="35"/>
        <end position="146"/>
    </location>
</feature>
<comment type="similarity">
    <text evidence="1 2">Belongs to the small heat shock protein (HSP20) family.</text>
</comment>
<organism evidence="4 5">
    <name type="scientific">Clostridium colicanis DSM 13634</name>
    <dbReference type="NCBI Taxonomy" id="1121305"/>
    <lineage>
        <taxon>Bacteria</taxon>
        <taxon>Bacillati</taxon>
        <taxon>Bacillota</taxon>
        <taxon>Clostridia</taxon>
        <taxon>Eubacteriales</taxon>
        <taxon>Clostridiaceae</taxon>
        <taxon>Clostridium</taxon>
    </lineage>
</organism>
<dbReference type="SUPFAM" id="SSF49764">
    <property type="entry name" value="HSP20-like chaperones"/>
    <property type="match status" value="1"/>
</dbReference>
<evidence type="ECO:0000256" key="2">
    <source>
        <dbReference type="RuleBase" id="RU003616"/>
    </source>
</evidence>
<dbReference type="PROSITE" id="PS01031">
    <property type="entry name" value="SHSP"/>
    <property type="match status" value="1"/>
</dbReference>
<dbReference type="RefSeq" id="WP_061858751.1">
    <property type="nucleotide sequence ID" value="NZ_LTBB01000010.1"/>
</dbReference>
<sequence>MFDMIPFRRNNLARRDDFFSPLFRNFFDDDFFNAVANFQGSFRVDLKETDENYLVEADLPGVKKEAIDIDFSNNYLTISAKRDESLEDKNENYVRRERRYGELKRSFYIDNVDENNITATFNDGVLKIMLPKLNKGKENRRKIDIQ</sequence>
<gene>
    <name evidence="4" type="ORF">CLCOL_19270</name>
</gene>
<dbReference type="Gene3D" id="2.60.40.790">
    <property type="match status" value="1"/>
</dbReference>
<keyword evidence="5" id="KW-1185">Reference proteome</keyword>
<evidence type="ECO:0000313" key="5">
    <source>
        <dbReference type="Proteomes" id="UP000075374"/>
    </source>
</evidence>
<name>A0A151ALC9_9CLOT</name>
<accession>A0A151ALC9</accession>
<proteinExistence type="inferred from homology"/>
<dbReference type="STRING" id="1121305.CLCOL_19270"/>
<evidence type="ECO:0000259" key="3">
    <source>
        <dbReference type="PROSITE" id="PS01031"/>
    </source>
</evidence>
<dbReference type="AlphaFoldDB" id="A0A151ALC9"/>
<dbReference type="NCBIfam" id="NF042420">
    <property type="entry name" value="Hsp18_Clos"/>
    <property type="match status" value="1"/>
</dbReference>
<keyword evidence="4" id="KW-0346">Stress response</keyword>
<dbReference type="InterPro" id="IPR031107">
    <property type="entry name" value="Small_HSP"/>
</dbReference>
<evidence type="ECO:0000313" key="4">
    <source>
        <dbReference type="EMBL" id="KYH28435.1"/>
    </source>
</evidence>